<keyword evidence="13" id="KW-1185">Reference proteome</keyword>
<feature type="transmembrane region" description="Helical" evidence="10">
    <location>
        <begin position="144"/>
        <end position="167"/>
    </location>
</feature>
<evidence type="ECO:0000259" key="11">
    <source>
        <dbReference type="PROSITE" id="PS50928"/>
    </source>
</evidence>
<keyword evidence="2 10" id="KW-0813">Transport</keyword>
<accession>A0ABW4JNR5</accession>
<dbReference type="Pfam" id="PF12911">
    <property type="entry name" value="OppC_N"/>
    <property type="match status" value="1"/>
</dbReference>
<dbReference type="InterPro" id="IPR000515">
    <property type="entry name" value="MetI-like"/>
</dbReference>
<feature type="domain" description="ABC transmembrane type-1" evidence="11">
    <location>
        <begin position="95"/>
        <end position="284"/>
    </location>
</feature>
<evidence type="ECO:0000256" key="6">
    <source>
        <dbReference type="ARBA" id="ARBA00022927"/>
    </source>
</evidence>
<sequence>MSVSPAVMEGMVIRRSKKIGMWTMAWRRFRRRPLYVIAFGWILLICVIAIIGPYIAPHNYATEFIQDANQAPSWQHLFGTNRVGQDMFSEVLYSVRFSMEIAVGAIIISFFIGIAAGLWSGMAGGITDSIIMRIVDLMYAFPSYFLNLILVVTLGHGLFPIFLSIGITQWAGHARLVRGLVLSVRGGEMAESARSIGASGFHIARRYMWPNIVGPVIINVAMSFPGAMMQDAGLSVVGMGLQPPQPSFGNLVAAGSTDVLAFPWLLYIPSGIFALTLIAFYLVGNGLQDALNPKGGM</sequence>
<gene>
    <name evidence="12" type="ORF">ACFSB2_25875</name>
</gene>
<evidence type="ECO:0000256" key="4">
    <source>
        <dbReference type="ARBA" id="ARBA00022692"/>
    </source>
</evidence>
<keyword evidence="4 10" id="KW-0812">Transmembrane</keyword>
<evidence type="ECO:0000256" key="8">
    <source>
        <dbReference type="ARBA" id="ARBA00023136"/>
    </source>
</evidence>
<comment type="similarity">
    <text evidence="9">Belongs to the binding-protein-dependent transport system permease family. OppBC subfamily.</text>
</comment>
<dbReference type="CDD" id="cd06261">
    <property type="entry name" value="TM_PBP2"/>
    <property type="match status" value="1"/>
</dbReference>
<dbReference type="InterPro" id="IPR025966">
    <property type="entry name" value="OppC_N"/>
</dbReference>
<dbReference type="Pfam" id="PF00528">
    <property type="entry name" value="BPD_transp_1"/>
    <property type="match status" value="1"/>
</dbReference>
<reference evidence="13" key="1">
    <citation type="journal article" date="2019" name="Int. J. Syst. Evol. Microbiol.">
        <title>The Global Catalogue of Microorganisms (GCM) 10K type strain sequencing project: providing services to taxonomists for standard genome sequencing and annotation.</title>
        <authorList>
            <consortium name="The Broad Institute Genomics Platform"/>
            <consortium name="The Broad Institute Genome Sequencing Center for Infectious Disease"/>
            <person name="Wu L."/>
            <person name="Ma J."/>
        </authorList>
    </citation>
    <scope>NUCLEOTIDE SEQUENCE [LARGE SCALE GENOMIC DNA]</scope>
    <source>
        <strain evidence="13">CGMCC 1.12286</strain>
    </source>
</reference>
<evidence type="ECO:0000256" key="5">
    <source>
        <dbReference type="ARBA" id="ARBA00022856"/>
    </source>
</evidence>
<keyword evidence="8 10" id="KW-0472">Membrane</keyword>
<keyword evidence="6" id="KW-0653">Protein transport</keyword>
<keyword evidence="7 10" id="KW-1133">Transmembrane helix</keyword>
<organism evidence="12 13">
    <name type="scientific">Alicyclobacillus fodiniaquatilis</name>
    <dbReference type="NCBI Taxonomy" id="1661150"/>
    <lineage>
        <taxon>Bacteria</taxon>
        <taxon>Bacillati</taxon>
        <taxon>Bacillota</taxon>
        <taxon>Bacilli</taxon>
        <taxon>Bacillales</taxon>
        <taxon>Alicyclobacillaceae</taxon>
        <taxon>Alicyclobacillus</taxon>
    </lineage>
</organism>
<evidence type="ECO:0000256" key="2">
    <source>
        <dbReference type="ARBA" id="ARBA00022448"/>
    </source>
</evidence>
<evidence type="ECO:0000313" key="12">
    <source>
        <dbReference type="EMBL" id="MFD1678101.1"/>
    </source>
</evidence>
<evidence type="ECO:0000256" key="1">
    <source>
        <dbReference type="ARBA" id="ARBA00004651"/>
    </source>
</evidence>
<dbReference type="PANTHER" id="PTHR43386">
    <property type="entry name" value="OLIGOPEPTIDE TRANSPORT SYSTEM PERMEASE PROTEIN APPC"/>
    <property type="match status" value="1"/>
</dbReference>
<feature type="transmembrane region" description="Helical" evidence="10">
    <location>
        <begin position="34"/>
        <end position="56"/>
    </location>
</feature>
<evidence type="ECO:0000256" key="3">
    <source>
        <dbReference type="ARBA" id="ARBA00022475"/>
    </source>
</evidence>
<keyword evidence="5" id="KW-0571">Peptide transport</keyword>
<evidence type="ECO:0000313" key="13">
    <source>
        <dbReference type="Proteomes" id="UP001597079"/>
    </source>
</evidence>
<comment type="caution">
    <text evidence="12">The sequence shown here is derived from an EMBL/GenBank/DDBJ whole genome shotgun (WGS) entry which is preliminary data.</text>
</comment>
<dbReference type="Gene3D" id="1.10.3720.10">
    <property type="entry name" value="MetI-like"/>
    <property type="match status" value="1"/>
</dbReference>
<protein>
    <submittedName>
        <fullName evidence="12">ABC transporter permease</fullName>
    </submittedName>
</protein>
<dbReference type="PROSITE" id="PS50928">
    <property type="entry name" value="ABC_TM1"/>
    <property type="match status" value="1"/>
</dbReference>
<evidence type="ECO:0000256" key="10">
    <source>
        <dbReference type="RuleBase" id="RU363032"/>
    </source>
</evidence>
<dbReference type="SUPFAM" id="SSF161098">
    <property type="entry name" value="MetI-like"/>
    <property type="match status" value="1"/>
</dbReference>
<dbReference type="PANTHER" id="PTHR43386:SF24">
    <property type="entry name" value="OLIGOPEPTIDE TRANSPORT SYSTEM PERMEASE PROTEIN AMID"/>
    <property type="match status" value="1"/>
</dbReference>
<evidence type="ECO:0000256" key="7">
    <source>
        <dbReference type="ARBA" id="ARBA00022989"/>
    </source>
</evidence>
<dbReference type="InterPro" id="IPR035906">
    <property type="entry name" value="MetI-like_sf"/>
</dbReference>
<evidence type="ECO:0000256" key="9">
    <source>
        <dbReference type="ARBA" id="ARBA00024202"/>
    </source>
</evidence>
<comment type="subcellular location">
    <subcellularLocation>
        <location evidence="1 10">Cell membrane</location>
        <topology evidence="1 10">Multi-pass membrane protein</topology>
    </subcellularLocation>
</comment>
<dbReference type="EMBL" id="JBHUCX010000100">
    <property type="protein sequence ID" value="MFD1678101.1"/>
    <property type="molecule type" value="Genomic_DNA"/>
</dbReference>
<dbReference type="Proteomes" id="UP001597079">
    <property type="component" value="Unassembled WGS sequence"/>
</dbReference>
<dbReference type="InterPro" id="IPR050366">
    <property type="entry name" value="BP-dependent_transpt_permease"/>
</dbReference>
<proteinExistence type="inferred from homology"/>
<dbReference type="RefSeq" id="WP_377946091.1">
    <property type="nucleotide sequence ID" value="NZ_JBHUCX010000100.1"/>
</dbReference>
<feature type="transmembrane region" description="Helical" evidence="10">
    <location>
        <begin position="101"/>
        <end position="123"/>
    </location>
</feature>
<feature type="transmembrane region" description="Helical" evidence="10">
    <location>
        <begin position="264"/>
        <end position="284"/>
    </location>
</feature>
<name>A0ABW4JNR5_9BACL</name>
<keyword evidence="3" id="KW-1003">Cell membrane</keyword>